<dbReference type="InterPro" id="IPR016169">
    <property type="entry name" value="FAD-bd_PCMH_sub2"/>
</dbReference>
<dbReference type="CDD" id="cd04590">
    <property type="entry name" value="CBS_pair_CorC_HlyC_assoc"/>
    <property type="match status" value="1"/>
</dbReference>
<dbReference type="PROSITE" id="PS51371">
    <property type="entry name" value="CBS"/>
    <property type="match status" value="2"/>
</dbReference>
<protein>
    <submittedName>
        <fullName evidence="15">CBS domain protein</fullName>
    </submittedName>
</protein>
<dbReference type="SMART" id="SM00116">
    <property type="entry name" value="CBS"/>
    <property type="match status" value="2"/>
</dbReference>
<keyword evidence="4 10" id="KW-0812">Transmembrane</keyword>
<dbReference type="Pfam" id="PF00571">
    <property type="entry name" value="CBS"/>
    <property type="match status" value="2"/>
</dbReference>
<dbReference type="Gene3D" id="3.30.465.10">
    <property type="match status" value="1"/>
</dbReference>
<reference evidence="15 16" key="1">
    <citation type="journal article" date="2006" name="PLoS Genet.">
        <title>Comparative genomics of emerging human ehrlichiosis agents.</title>
        <authorList>
            <person name="Dunning Hotopp J.C."/>
            <person name="Lin M."/>
            <person name="Madupu R."/>
            <person name="Crabtree J."/>
            <person name="Angiuoli S.V."/>
            <person name="Eisen J.A."/>
            <person name="Seshadri R."/>
            <person name="Ren Q."/>
            <person name="Wu M."/>
            <person name="Utterback T.R."/>
            <person name="Smith S."/>
            <person name="Lewis M."/>
            <person name="Khouri H."/>
            <person name="Zhang C."/>
            <person name="Niu H."/>
            <person name="Lin Q."/>
            <person name="Ohashi N."/>
            <person name="Zhi N."/>
            <person name="Nelson W."/>
            <person name="Brinkac L.M."/>
            <person name="Dodson R.J."/>
            <person name="Rosovitz M.J."/>
            <person name="Sundaram J."/>
            <person name="Daugherty S.C."/>
            <person name="Davidsen T."/>
            <person name="Durkin A.S."/>
            <person name="Gwinn M."/>
            <person name="Haft D.H."/>
            <person name="Selengut J.D."/>
            <person name="Sullivan S.A."/>
            <person name="Zafar N."/>
            <person name="Zhou L."/>
            <person name="Benahmed F."/>
            <person name="Forberger H."/>
            <person name="Halpin R."/>
            <person name="Mulligan S."/>
            <person name="Robinson J."/>
            <person name="White O."/>
            <person name="Rikihisa Y."/>
            <person name="Tettelin H."/>
        </authorList>
    </citation>
    <scope>NUCLEOTIDE SEQUENCE [LARGE SCALE GENOMIC DNA]</scope>
    <source>
        <strain evidence="16">ATCC CRL-10679 / Arkansas</strain>
    </source>
</reference>
<dbReference type="SMART" id="SM01091">
    <property type="entry name" value="CorC_HlyC"/>
    <property type="match status" value="1"/>
</dbReference>
<evidence type="ECO:0000256" key="1">
    <source>
        <dbReference type="ARBA" id="ARBA00004651"/>
    </source>
</evidence>
<dbReference type="PANTHER" id="PTHR22777">
    <property type="entry name" value="HEMOLYSIN-RELATED"/>
    <property type="match status" value="1"/>
</dbReference>
<evidence type="ECO:0000256" key="12">
    <source>
        <dbReference type="SAM" id="Phobius"/>
    </source>
</evidence>
<dbReference type="InterPro" id="IPR046342">
    <property type="entry name" value="CBS_dom_sf"/>
</dbReference>
<evidence type="ECO:0000256" key="9">
    <source>
        <dbReference type="PROSITE-ProRule" id="PRU00703"/>
    </source>
</evidence>
<dbReference type="InterPro" id="IPR044751">
    <property type="entry name" value="Ion_transp-like_CBS"/>
</dbReference>
<dbReference type="SUPFAM" id="SSF54631">
    <property type="entry name" value="CBS-domain pair"/>
    <property type="match status" value="1"/>
</dbReference>
<evidence type="ECO:0000256" key="10">
    <source>
        <dbReference type="PROSITE-ProRule" id="PRU01193"/>
    </source>
</evidence>
<organism evidence="15 16">
    <name type="scientific">Ehrlichia chaffeensis (strain ATCC CRL-10679 / Arkansas)</name>
    <dbReference type="NCBI Taxonomy" id="205920"/>
    <lineage>
        <taxon>Bacteria</taxon>
        <taxon>Pseudomonadati</taxon>
        <taxon>Pseudomonadota</taxon>
        <taxon>Alphaproteobacteria</taxon>
        <taxon>Rickettsiales</taxon>
        <taxon>Anaplasmataceae</taxon>
        <taxon>Ehrlichia</taxon>
    </lineage>
</organism>
<dbReference type="eggNOG" id="COG4536">
    <property type="taxonomic scope" value="Bacteria"/>
</dbReference>
<evidence type="ECO:0000256" key="4">
    <source>
        <dbReference type="ARBA" id="ARBA00022692"/>
    </source>
</evidence>
<evidence type="ECO:0000259" key="13">
    <source>
        <dbReference type="PROSITE" id="PS51371"/>
    </source>
</evidence>
<dbReference type="AlphaFoldDB" id="Q2GFU6"/>
<name>Q2GFU6_EHRCR</name>
<feature type="region of interest" description="Disordered" evidence="11">
    <location>
        <begin position="414"/>
        <end position="433"/>
    </location>
</feature>
<proteinExistence type="inferred from homology"/>
<dbReference type="EMBL" id="CP000236">
    <property type="protein sequence ID" value="ABD45308.1"/>
    <property type="molecule type" value="Genomic_DNA"/>
</dbReference>
<dbReference type="RefSeq" id="WP_006010481.1">
    <property type="nucleotide sequence ID" value="NC_007799.1"/>
</dbReference>
<keyword evidence="6 10" id="KW-1133">Transmembrane helix</keyword>
<evidence type="ECO:0000256" key="11">
    <source>
        <dbReference type="SAM" id="MobiDB-lite"/>
    </source>
</evidence>
<dbReference type="InterPro" id="IPR005170">
    <property type="entry name" value="Transptr-assoc_dom"/>
</dbReference>
<dbReference type="HOGENOM" id="CLU_015237_4_1_5"/>
<gene>
    <name evidence="15" type="ordered locus">ECH_0892</name>
</gene>
<dbReference type="OrthoDB" id="9797674at2"/>
<evidence type="ECO:0000259" key="14">
    <source>
        <dbReference type="PROSITE" id="PS51846"/>
    </source>
</evidence>
<dbReference type="InterPro" id="IPR036318">
    <property type="entry name" value="FAD-bd_PCMH-like_sf"/>
</dbReference>
<keyword evidence="7 9" id="KW-0129">CBS domain</keyword>
<comment type="subcellular location">
    <subcellularLocation>
        <location evidence="1">Cell membrane</location>
        <topology evidence="1">Multi-pass membrane protein</topology>
    </subcellularLocation>
</comment>
<keyword evidence="3" id="KW-1003">Cell membrane</keyword>
<dbReference type="Pfam" id="PF03471">
    <property type="entry name" value="CorC_HlyC"/>
    <property type="match status" value="1"/>
</dbReference>
<dbReference type="GO" id="GO:0050660">
    <property type="term" value="F:flavin adenine dinucleotide binding"/>
    <property type="evidence" value="ECO:0007669"/>
    <property type="project" value="InterPro"/>
</dbReference>
<dbReference type="PROSITE" id="PS51846">
    <property type="entry name" value="CNNM"/>
    <property type="match status" value="1"/>
</dbReference>
<feature type="domain" description="CNNM transmembrane" evidence="14">
    <location>
        <begin position="1"/>
        <end position="188"/>
    </location>
</feature>
<dbReference type="SUPFAM" id="SSF56176">
    <property type="entry name" value="FAD-binding/transporter-associated domain-like"/>
    <property type="match status" value="1"/>
</dbReference>
<evidence type="ECO:0000256" key="2">
    <source>
        <dbReference type="ARBA" id="ARBA00006446"/>
    </source>
</evidence>
<dbReference type="PANTHER" id="PTHR22777:SF32">
    <property type="entry name" value="UPF0053 INNER MEMBRANE PROTEIN YFJD"/>
    <property type="match status" value="1"/>
</dbReference>
<feature type="compositionally biased region" description="Basic and acidic residues" evidence="11">
    <location>
        <begin position="423"/>
        <end position="433"/>
    </location>
</feature>
<sequence>MGLLVTSVFSILILLILSAFFSAAETSITSISSSLIHKLMLQGNKRAQIINTLSQKKKLVINTVLIGNTIINITASSIATAISIEILGPQGILFSTVIMTLFILIFSEALPKSYAILNPEKIALMISCPLSCCVLILSPITLSIQYMIDCILKILDMHKDKEIISAAEAMRNLISLHDSKGTMLKQDLDMLSSILDLAETEISQVMTHRKNILAFNIDTNINDLIKKILASSHSRIPLWKNQEDQIVGVVHVKDVITLIREKGKNITQEDLHKVMTKPWFVPDTTLLSVQLHNFLKNRRHLALVIDEYGALQGIVTLEDVIEEIVGDITDEHDITTEAPIKQICENIYHINGSTSIRDINRQLRWNLPDEEASTLAGAIVYEVERIPEEGEEFLLYGLSFKILKKSGHTISSIQVDTSPKDTSTIKHKTEQQT</sequence>
<evidence type="ECO:0000256" key="3">
    <source>
        <dbReference type="ARBA" id="ARBA00022475"/>
    </source>
</evidence>
<evidence type="ECO:0000256" key="8">
    <source>
        <dbReference type="ARBA" id="ARBA00023136"/>
    </source>
</evidence>
<keyword evidence="16" id="KW-1185">Reference proteome</keyword>
<dbReference type="GO" id="GO:0005886">
    <property type="term" value="C:plasma membrane"/>
    <property type="evidence" value="ECO:0007669"/>
    <property type="project" value="UniProtKB-SubCell"/>
</dbReference>
<evidence type="ECO:0000256" key="5">
    <source>
        <dbReference type="ARBA" id="ARBA00022737"/>
    </source>
</evidence>
<keyword evidence="5" id="KW-0677">Repeat</keyword>
<feature type="transmembrane region" description="Helical" evidence="12">
    <location>
        <begin position="122"/>
        <end position="148"/>
    </location>
</feature>
<comment type="similarity">
    <text evidence="2">Belongs to the UPF0053 family. Hemolysin C subfamily.</text>
</comment>
<keyword evidence="8 10" id="KW-0472">Membrane</keyword>
<evidence type="ECO:0000256" key="6">
    <source>
        <dbReference type="ARBA" id="ARBA00022989"/>
    </source>
</evidence>
<dbReference type="FunFam" id="3.10.580.10:FF:000002">
    <property type="entry name" value="Magnesium/cobalt efflux protein CorC"/>
    <property type="match status" value="1"/>
</dbReference>
<evidence type="ECO:0000313" key="15">
    <source>
        <dbReference type="EMBL" id="ABD45308.1"/>
    </source>
</evidence>
<feature type="transmembrane region" description="Helical" evidence="12">
    <location>
        <begin position="92"/>
        <end position="110"/>
    </location>
</feature>
<feature type="domain" description="CBS" evidence="13">
    <location>
        <begin position="274"/>
        <end position="334"/>
    </location>
</feature>
<evidence type="ECO:0000256" key="7">
    <source>
        <dbReference type="ARBA" id="ARBA00023122"/>
    </source>
</evidence>
<accession>Q2GFU6</accession>
<dbReference type="InterPro" id="IPR000644">
    <property type="entry name" value="CBS_dom"/>
</dbReference>
<dbReference type="STRING" id="205920.ECH_0892"/>
<feature type="domain" description="CBS" evidence="13">
    <location>
        <begin position="206"/>
        <end position="266"/>
    </location>
</feature>
<dbReference type="Proteomes" id="UP000008320">
    <property type="component" value="Chromosome"/>
</dbReference>
<evidence type="ECO:0000313" key="16">
    <source>
        <dbReference type="Proteomes" id="UP000008320"/>
    </source>
</evidence>
<dbReference type="KEGG" id="ech:ECH_0892"/>
<dbReference type="Pfam" id="PF01595">
    <property type="entry name" value="CNNM"/>
    <property type="match status" value="1"/>
</dbReference>
<dbReference type="Gene3D" id="3.10.580.10">
    <property type="entry name" value="CBS-domain"/>
    <property type="match status" value="1"/>
</dbReference>
<dbReference type="InterPro" id="IPR002550">
    <property type="entry name" value="CNNM"/>
</dbReference>